<evidence type="ECO:0008006" key="7">
    <source>
        <dbReference type="Google" id="ProtNLM"/>
    </source>
</evidence>
<feature type="domain" description="DUF1731" evidence="4">
    <location>
        <begin position="302"/>
        <end position="349"/>
    </location>
</feature>
<organism evidence="5 6">
    <name type="scientific">Rathayibacter oskolensis</name>
    <dbReference type="NCBI Taxonomy" id="1891671"/>
    <lineage>
        <taxon>Bacteria</taxon>
        <taxon>Bacillati</taxon>
        <taxon>Actinomycetota</taxon>
        <taxon>Actinomycetes</taxon>
        <taxon>Micrococcales</taxon>
        <taxon>Microbacteriaceae</taxon>
        <taxon>Rathayibacter</taxon>
    </lineage>
</organism>
<protein>
    <recommendedName>
        <fullName evidence="7">TIGR01777 family protein</fullName>
    </recommendedName>
</protein>
<dbReference type="Pfam" id="PF08338">
    <property type="entry name" value="DUF1731"/>
    <property type="match status" value="1"/>
</dbReference>
<feature type="region of interest" description="Disordered" evidence="2">
    <location>
        <begin position="1"/>
        <end position="58"/>
    </location>
</feature>
<evidence type="ECO:0000256" key="2">
    <source>
        <dbReference type="SAM" id="MobiDB-lite"/>
    </source>
</evidence>
<keyword evidence="6" id="KW-1185">Reference proteome</keyword>
<comment type="similarity">
    <text evidence="1">Belongs to the NAD(P)-dependent epimerase/dehydratase family. SDR39U1 subfamily.</text>
</comment>
<dbReference type="PANTHER" id="PTHR11092">
    <property type="entry name" value="SUGAR NUCLEOTIDE EPIMERASE RELATED"/>
    <property type="match status" value="1"/>
</dbReference>
<name>A0A1X7P8V3_9MICO</name>
<feature type="compositionally biased region" description="Basic and acidic residues" evidence="2">
    <location>
        <begin position="1"/>
        <end position="11"/>
    </location>
</feature>
<feature type="domain" description="NAD-dependent epimerase/dehydratase" evidence="3">
    <location>
        <begin position="60"/>
        <end position="268"/>
    </location>
</feature>
<gene>
    <name evidence="5" type="ORF">SAMN06295885_2978</name>
</gene>
<dbReference type="OrthoDB" id="9801773at2"/>
<proteinExistence type="inferred from homology"/>
<dbReference type="InterPro" id="IPR001509">
    <property type="entry name" value="Epimerase_deHydtase"/>
</dbReference>
<dbReference type="Pfam" id="PF01370">
    <property type="entry name" value="Epimerase"/>
    <property type="match status" value="1"/>
</dbReference>
<evidence type="ECO:0000313" key="6">
    <source>
        <dbReference type="Proteomes" id="UP000193711"/>
    </source>
</evidence>
<accession>A0A1X7P8V3</accession>
<dbReference type="NCBIfam" id="TIGR01777">
    <property type="entry name" value="yfcH"/>
    <property type="match status" value="1"/>
</dbReference>
<reference evidence="6" key="1">
    <citation type="submission" date="2017-04" db="EMBL/GenBank/DDBJ databases">
        <authorList>
            <person name="Varghese N."/>
            <person name="Submissions S."/>
        </authorList>
    </citation>
    <scope>NUCLEOTIDE SEQUENCE [LARGE SCALE GENOMIC DNA]</scope>
    <source>
        <strain evidence="6">VKM Ac-2121</strain>
    </source>
</reference>
<sequence>MSDSSARHSDQDGTDATAGPTRRSSRPQEPRPSALPDSSSGAHAQEKQRETPTPPPRLKVLISGASGMIGSELTRQLRADGHEIFRLVRHAPASPDEFHWAPASHMLDFSVLDRVDAVINLSGASISRLPWTSSYRREILDSRVQATQTITDAMRMASSPPTILLNASAVGYYGDRPGEELTEDSPRGEGFLADVVEQWERAAHLAPESTRVVTFRTGLVLGKGGALKPLLPLTRFGLSGPLGGGRQVWPWISLYDEAAAIRHLLTSSLSGPVNLAGPAAATANDVMSTLAEQLHRPFKLAVPEKIIELALRDAGHELLLSSQQLVPQRLLDDGFEFRHRTVAEALAWVLG</sequence>
<dbReference type="SUPFAM" id="SSF51735">
    <property type="entry name" value="NAD(P)-binding Rossmann-fold domains"/>
    <property type="match status" value="1"/>
</dbReference>
<dbReference type="Proteomes" id="UP000193711">
    <property type="component" value="Unassembled WGS sequence"/>
</dbReference>
<dbReference type="EMBL" id="FXBM01000002">
    <property type="protein sequence ID" value="SMH47452.1"/>
    <property type="molecule type" value="Genomic_DNA"/>
</dbReference>
<dbReference type="InterPro" id="IPR010099">
    <property type="entry name" value="SDR39U1"/>
</dbReference>
<evidence type="ECO:0000259" key="4">
    <source>
        <dbReference type="Pfam" id="PF08338"/>
    </source>
</evidence>
<evidence type="ECO:0000256" key="1">
    <source>
        <dbReference type="ARBA" id="ARBA00009353"/>
    </source>
</evidence>
<dbReference type="AlphaFoldDB" id="A0A1X7P8V3"/>
<dbReference type="PANTHER" id="PTHR11092:SF0">
    <property type="entry name" value="EPIMERASE FAMILY PROTEIN SDR39U1"/>
    <property type="match status" value="1"/>
</dbReference>
<evidence type="ECO:0000313" key="5">
    <source>
        <dbReference type="EMBL" id="SMH47452.1"/>
    </source>
</evidence>
<dbReference type="Gene3D" id="3.40.50.720">
    <property type="entry name" value="NAD(P)-binding Rossmann-like Domain"/>
    <property type="match status" value="1"/>
</dbReference>
<dbReference type="RefSeq" id="WP_085477287.1">
    <property type="nucleotide sequence ID" value="NZ_FXBM01000002.1"/>
</dbReference>
<dbReference type="STRING" id="1891671.SAMN06295885_2978"/>
<evidence type="ECO:0000259" key="3">
    <source>
        <dbReference type="Pfam" id="PF01370"/>
    </source>
</evidence>
<dbReference type="InterPro" id="IPR013549">
    <property type="entry name" value="DUF1731"/>
</dbReference>
<dbReference type="InterPro" id="IPR036291">
    <property type="entry name" value="NAD(P)-bd_dom_sf"/>
</dbReference>